<dbReference type="RefSeq" id="WP_161104146.1">
    <property type="nucleotide sequence ID" value="NZ_JBHLYI010000004.1"/>
</dbReference>
<evidence type="ECO:0000313" key="4">
    <source>
        <dbReference type="EMBL" id="MXQ65939.1"/>
    </source>
</evidence>
<dbReference type="InterPro" id="IPR036291">
    <property type="entry name" value="NAD(P)-bd_dom_sf"/>
</dbReference>
<organism evidence="4 5">
    <name type="scientific">Actinomadura rayongensis</name>
    <dbReference type="NCBI Taxonomy" id="1429076"/>
    <lineage>
        <taxon>Bacteria</taxon>
        <taxon>Bacillati</taxon>
        <taxon>Actinomycetota</taxon>
        <taxon>Actinomycetes</taxon>
        <taxon>Streptosporangiales</taxon>
        <taxon>Thermomonosporaceae</taxon>
        <taxon>Actinomadura</taxon>
    </lineage>
</organism>
<gene>
    <name evidence="4" type="ORF">GQ466_18115</name>
</gene>
<evidence type="ECO:0000256" key="1">
    <source>
        <dbReference type="ARBA" id="ARBA00006484"/>
    </source>
</evidence>
<dbReference type="SUPFAM" id="SSF51735">
    <property type="entry name" value="NAD(P)-binding Rossmann-fold domains"/>
    <property type="match status" value="1"/>
</dbReference>
<dbReference type="Pfam" id="PF00106">
    <property type="entry name" value="adh_short"/>
    <property type="match status" value="1"/>
</dbReference>
<dbReference type="InterPro" id="IPR050259">
    <property type="entry name" value="SDR"/>
</dbReference>
<dbReference type="InterPro" id="IPR002347">
    <property type="entry name" value="SDR_fam"/>
</dbReference>
<evidence type="ECO:0000256" key="2">
    <source>
        <dbReference type="ARBA" id="ARBA00023002"/>
    </source>
</evidence>
<dbReference type="PANTHER" id="PTHR42879">
    <property type="entry name" value="3-OXOACYL-(ACYL-CARRIER-PROTEIN) REDUCTASE"/>
    <property type="match status" value="1"/>
</dbReference>
<dbReference type="OrthoDB" id="9793325at2"/>
<comment type="caution">
    <text evidence="4">The sequence shown here is derived from an EMBL/GenBank/DDBJ whole genome shotgun (WGS) entry which is preliminary data.</text>
</comment>
<dbReference type="GO" id="GO:0016491">
    <property type="term" value="F:oxidoreductase activity"/>
    <property type="evidence" value="ECO:0007669"/>
    <property type="project" value="UniProtKB-KW"/>
</dbReference>
<dbReference type="Gene3D" id="3.40.50.720">
    <property type="entry name" value="NAD(P)-binding Rossmann-like Domain"/>
    <property type="match status" value="1"/>
</dbReference>
<keyword evidence="2" id="KW-0560">Oxidoreductase</keyword>
<dbReference type="PRINTS" id="PR00081">
    <property type="entry name" value="GDHRDH"/>
</dbReference>
<keyword evidence="5" id="KW-1185">Reference proteome</keyword>
<dbReference type="Proteomes" id="UP000431901">
    <property type="component" value="Unassembled WGS sequence"/>
</dbReference>
<dbReference type="GO" id="GO:0032787">
    <property type="term" value="P:monocarboxylic acid metabolic process"/>
    <property type="evidence" value="ECO:0007669"/>
    <property type="project" value="UniProtKB-ARBA"/>
</dbReference>
<dbReference type="EMBL" id="WUTW01000003">
    <property type="protein sequence ID" value="MXQ65939.1"/>
    <property type="molecule type" value="Genomic_DNA"/>
</dbReference>
<protein>
    <submittedName>
        <fullName evidence="4">SDR family NAD(P)-dependent oxidoreductase</fullName>
    </submittedName>
</protein>
<dbReference type="FunFam" id="3.40.50.720:FF:000084">
    <property type="entry name" value="Short-chain dehydrogenase reductase"/>
    <property type="match status" value="1"/>
</dbReference>
<dbReference type="PANTHER" id="PTHR42879:SF2">
    <property type="entry name" value="3-OXOACYL-[ACYL-CARRIER-PROTEIN] REDUCTASE FABG"/>
    <property type="match status" value="1"/>
</dbReference>
<dbReference type="PRINTS" id="PR00080">
    <property type="entry name" value="SDRFAMILY"/>
</dbReference>
<comment type="similarity">
    <text evidence="1 3">Belongs to the short-chain dehydrogenases/reductases (SDR) family.</text>
</comment>
<evidence type="ECO:0000256" key="3">
    <source>
        <dbReference type="RuleBase" id="RU000363"/>
    </source>
</evidence>
<reference evidence="4 5" key="1">
    <citation type="submission" date="2019-12" db="EMBL/GenBank/DDBJ databases">
        <title>Nocardia macrotermitis sp. nov. and Nocardia aurantia sp. nov., isolated from the gut of the fungus growing-termite Macrotermes natalensis.</title>
        <authorList>
            <person name="Christine B."/>
            <person name="Rene B."/>
        </authorList>
    </citation>
    <scope>NUCLEOTIDE SEQUENCE [LARGE SCALE GENOMIC DNA]</scope>
    <source>
        <strain evidence="4 5">DSM 102126</strain>
    </source>
</reference>
<accession>A0A6I4W5E4</accession>
<evidence type="ECO:0000313" key="5">
    <source>
        <dbReference type="Proteomes" id="UP000431901"/>
    </source>
</evidence>
<dbReference type="PROSITE" id="PS00061">
    <property type="entry name" value="ADH_SHORT"/>
    <property type="match status" value="1"/>
</dbReference>
<name>A0A6I4W5E4_9ACTN</name>
<dbReference type="AlphaFoldDB" id="A0A6I4W5E4"/>
<dbReference type="InterPro" id="IPR020904">
    <property type="entry name" value="Sc_DH/Rdtase_CS"/>
</dbReference>
<sequence length="268" mass="27235">MDLQLNGKRALVTGSTSGIGRAIALTLAAEGAAVIVHGRDAARAKETADAITARGGRSAIALGDLTTNPDAQRIAEAAETAFGGIDILVNNAASNDGEPTWTADGPDQWLALYNANVASAVRLITALTPPMRTAGWGRVIQIGSAAHPFPLPMKAAYSATKAALANLTVSLAKELTGTGVTANTISPGPTATEHFHELALNFAHHHGMGDDTTAATRALLQGPLANPSGRLTEPHEIAALTALVASPLGASINGANLRIDGALTPTVN</sequence>
<proteinExistence type="inferred from homology"/>